<reference evidence="1" key="1">
    <citation type="submission" date="2012-09" db="EMBL/GenBank/DDBJ databases">
        <authorList>
            <person name="Martin A.A."/>
        </authorList>
    </citation>
    <scope>NUCLEOTIDE SEQUENCE</scope>
</reference>
<dbReference type="Proteomes" id="UP000035642">
    <property type="component" value="Unassembled WGS sequence"/>
</dbReference>
<name>A0A0K0D667_ANGCA</name>
<protein>
    <submittedName>
        <fullName evidence="2">Archease domain-containing protein</fullName>
    </submittedName>
</protein>
<accession>A0A0K0D667</accession>
<reference evidence="2" key="2">
    <citation type="submission" date="2017-02" db="UniProtKB">
        <authorList>
            <consortium name="WormBaseParasite"/>
        </authorList>
    </citation>
    <scope>IDENTIFICATION</scope>
</reference>
<evidence type="ECO:0000313" key="1">
    <source>
        <dbReference type="Proteomes" id="UP000035642"/>
    </source>
</evidence>
<dbReference type="WBParaSite" id="ACAC_0000556201-mRNA-1">
    <property type="protein sequence ID" value="ACAC_0000556201-mRNA-1"/>
    <property type="gene ID" value="ACAC_0000556201"/>
</dbReference>
<organism evidence="1 2">
    <name type="scientific">Angiostrongylus cantonensis</name>
    <name type="common">Rat lungworm</name>
    <dbReference type="NCBI Taxonomy" id="6313"/>
    <lineage>
        <taxon>Eukaryota</taxon>
        <taxon>Metazoa</taxon>
        <taxon>Ecdysozoa</taxon>
        <taxon>Nematoda</taxon>
        <taxon>Chromadorea</taxon>
        <taxon>Rhabditida</taxon>
        <taxon>Rhabditina</taxon>
        <taxon>Rhabditomorpha</taxon>
        <taxon>Strongyloidea</taxon>
        <taxon>Metastrongylidae</taxon>
        <taxon>Angiostrongylus</taxon>
    </lineage>
</organism>
<keyword evidence="1" id="KW-1185">Reference proteome</keyword>
<dbReference type="AlphaFoldDB" id="A0A0K0D667"/>
<proteinExistence type="predicted"/>
<evidence type="ECO:0000313" key="2">
    <source>
        <dbReference type="WBParaSite" id="ACAC_0000556201-mRNA-1"/>
    </source>
</evidence>
<sequence>MHILLDLEDVTDFEGQSFAFRLDIESAGYVSEDIAQALCEQFEVFLTWLKYQLTSPHHSRVLGGPQNRRDERKLSGFSVGWWLL</sequence>